<keyword evidence="1" id="KW-0548">Nucleotidyltransferase</keyword>
<gene>
    <name evidence="1" type="ORF">CTI12_AA361560</name>
</gene>
<accession>A0A2U1MN74</accession>
<organism evidence="1 2">
    <name type="scientific">Artemisia annua</name>
    <name type="common">Sweet wormwood</name>
    <dbReference type="NCBI Taxonomy" id="35608"/>
    <lineage>
        <taxon>Eukaryota</taxon>
        <taxon>Viridiplantae</taxon>
        <taxon>Streptophyta</taxon>
        <taxon>Embryophyta</taxon>
        <taxon>Tracheophyta</taxon>
        <taxon>Spermatophyta</taxon>
        <taxon>Magnoliopsida</taxon>
        <taxon>eudicotyledons</taxon>
        <taxon>Gunneridae</taxon>
        <taxon>Pentapetalae</taxon>
        <taxon>asterids</taxon>
        <taxon>campanulids</taxon>
        <taxon>Asterales</taxon>
        <taxon>Asteraceae</taxon>
        <taxon>Asteroideae</taxon>
        <taxon>Anthemideae</taxon>
        <taxon>Artemisiinae</taxon>
        <taxon>Artemisia</taxon>
    </lineage>
</organism>
<keyword evidence="2" id="KW-1185">Reference proteome</keyword>
<protein>
    <submittedName>
        <fullName evidence="1">RNA-directed DNA polymerase, eukaryota</fullName>
    </submittedName>
</protein>
<evidence type="ECO:0000313" key="1">
    <source>
        <dbReference type="EMBL" id="PWA62682.1"/>
    </source>
</evidence>
<dbReference type="Proteomes" id="UP000245207">
    <property type="component" value="Unassembled WGS sequence"/>
</dbReference>
<dbReference type="EMBL" id="PKPP01004813">
    <property type="protein sequence ID" value="PWA62682.1"/>
    <property type="molecule type" value="Genomic_DNA"/>
</dbReference>
<reference evidence="1 2" key="1">
    <citation type="journal article" date="2018" name="Mol. Plant">
        <title>The genome of Artemisia annua provides insight into the evolution of Asteraceae family and artemisinin biosynthesis.</title>
        <authorList>
            <person name="Shen Q."/>
            <person name="Zhang L."/>
            <person name="Liao Z."/>
            <person name="Wang S."/>
            <person name="Yan T."/>
            <person name="Shi P."/>
            <person name="Liu M."/>
            <person name="Fu X."/>
            <person name="Pan Q."/>
            <person name="Wang Y."/>
            <person name="Lv Z."/>
            <person name="Lu X."/>
            <person name="Zhang F."/>
            <person name="Jiang W."/>
            <person name="Ma Y."/>
            <person name="Chen M."/>
            <person name="Hao X."/>
            <person name="Li L."/>
            <person name="Tang Y."/>
            <person name="Lv G."/>
            <person name="Zhou Y."/>
            <person name="Sun X."/>
            <person name="Brodelius P.E."/>
            <person name="Rose J.K.C."/>
            <person name="Tang K."/>
        </authorList>
    </citation>
    <scope>NUCLEOTIDE SEQUENCE [LARGE SCALE GENOMIC DNA]</scope>
    <source>
        <strain evidence="2">cv. Huhao1</strain>
        <tissue evidence="1">Leaf</tissue>
    </source>
</reference>
<dbReference type="OrthoDB" id="1881450at2759"/>
<dbReference type="Gene3D" id="3.60.10.10">
    <property type="entry name" value="Endonuclease/exonuclease/phosphatase"/>
    <property type="match status" value="1"/>
</dbReference>
<proteinExistence type="predicted"/>
<keyword evidence="1" id="KW-0695">RNA-directed DNA polymerase</keyword>
<name>A0A2U1MN74_ARTAN</name>
<comment type="caution">
    <text evidence="1">The sequence shown here is derived from an EMBL/GenBank/DDBJ whole genome shotgun (WGS) entry which is preliminary data.</text>
</comment>
<dbReference type="AlphaFoldDB" id="A0A2U1MN74"/>
<dbReference type="GO" id="GO:0003964">
    <property type="term" value="F:RNA-directed DNA polymerase activity"/>
    <property type="evidence" value="ECO:0007669"/>
    <property type="project" value="UniProtKB-KW"/>
</dbReference>
<sequence>MNIGVTKAGTDKEDNLVEEVNQTVAIGEALGVSNIGNFINQGLRKEHDVGFVLFQESGYANVSESILESYWGYRDFGFDLVEPVGRSGGIVRFGAVCNIINVYAPQRDVDKRLLWSELAALINSKVGLWVVAGDFNSVRSAEERRNSFFNHKAATEFNCFIEDTGLQELSLKGSKFTFSTALMNKFKALRQAITRWKEDLKTKEMEEENVLRDDIDLLEKVLEERDLSEEEQWILEER</sequence>
<dbReference type="SUPFAM" id="SSF56219">
    <property type="entry name" value="DNase I-like"/>
    <property type="match status" value="1"/>
</dbReference>
<keyword evidence="1" id="KW-0808">Transferase</keyword>
<evidence type="ECO:0000313" key="2">
    <source>
        <dbReference type="Proteomes" id="UP000245207"/>
    </source>
</evidence>
<dbReference type="InterPro" id="IPR036691">
    <property type="entry name" value="Endo/exonu/phosph_ase_sf"/>
</dbReference>